<feature type="compositionally biased region" description="Basic and acidic residues" evidence="1">
    <location>
        <begin position="277"/>
        <end position="312"/>
    </location>
</feature>
<name>A0A8X8BYK2_POPTO</name>
<evidence type="ECO:0000256" key="1">
    <source>
        <dbReference type="SAM" id="MobiDB-lite"/>
    </source>
</evidence>
<feature type="compositionally biased region" description="Pro residues" evidence="1">
    <location>
        <begin position="110"/>
        <end position="120"/>
    </location>
</feature>
<feature type="compositionally biased region" description="Basic and acidic residues" evidence="1">
    <location>
        <begin position="168"/>
        <end position="212"/>
    </location>
</feature>
<proteinExistence type="predicted"/>
<dbReference type="EMBL" id="JAAWWB010001240">
    <property type="protein sequence ID" value="KAG6736174.1"/>
    <property type="molecule type" value="Genomic_DNA"/>
</dbReference>
<dbReference type="AlphaFoldDB" id="A0A8X8BYK2"/>
<comment type="caution">
    <text evidence="2">The sequence shown here is derived from an EMBL/GenBank/DDBJ whole genome shotgun (WGS) entry which is preliminary data.</text>
</comment>
<keyword evidence="3" id="KW-1185">Reference proteome</keyword>
<evidence type="ECO:0000313" key="2">
    <source>
        <dbReference type="EMBL" id="KAG6736174.1"/>
    </source>
</evidence>
<feature type="compositionally biased region" description="Basic and acidic residues" evidence="1">
    <location>
        <begin position="256"/>
        <end position="265"/>
    </location>
</feature>
<dbReference type="OrthoDB" id="1748371at2759"/>
<feature type="region of interest" description="Disordered" evidence="1">
    <location>
        <begin position="1"/>
        <end position="319"/>
    </location>
</feature>
<organism evidence="2 3">
    <name type="scientific">Populus tomentosa</name>
    <name type="common">Chinese white poplar</name>
    <dbReference type="NCBI Taxonomy" id="118781"/>
    <lineage>
        <taxon>Eukaryota</taxon>
        <taxon>Viridiplantae</taxon>
        <taxon>Streptophyta</taxon>
        <taxon>Embryophyta</taxon>
        <taxon>Tracheophyta</taxon>
        <taxon>Spermatophyta</taxon>
        <taxon>Magnoliopsida</taxon>
        <taxon>eudicotyledons</taxon>
        <taxon>Gunneridae</taxon>
        <taxon>Pentapetalae</taxon>
        <taxon>rosids</taxon>
        <taxon>fabids</taxon>
        <taxon>Malpighiales</taxon>
        <taxon>Salicaceae</taxon>
        <taxon>Saliceae</taxon>
        <taxon>Populus</taxon>
    </lineage>
</organism>
<evidence type="ECO:0000313" key="3">
    <source>
        <dbReference type="Proteomes" id="UP000886885"/>
    </source>
</evidence>
<feature type="compositionally biased region" description="Basic and acidic residues" evidence="1">
    <location>
        <begin position="149"/>
        <end position="161"/>
    </location>
</feature>
<sequence length="319" mass="37386">MMNRISIGVQDKPLDRLKDKVNDRYDRDHRERSERPDKSHGDDSLADRSRDKSMERYGRERSDERGMDRGTDRSFDRLADKAKDDRSKLRYNDTSAEKSQGDDRFHGQNLPPPPPLPPHMVPQSVTSGRRDEDADRRLGTTRHAQRLSPRHDEKERRRSEENSLVSQDDTKRRKEEDVRERKREEREGLSIKVEEREREREREKTHLLKEEMDAGAAAAKRRKIKRDHLPTGEAGEYSPAAPPPPPLGIGMSQSYDGRDRGDRKGGVIQRSSYLEEPSIRIHGKDVAGKMARRDADPMYDREWDEDKRQRAEQKRRHRK</sequence>
<feature type="compositionally biased region" description="Basic and acidic residues" evidence="1">
    <location>
        <begin position="128"/>
        <end position="138"/>
    </location>
</feature>
<reference evidence="2" key="1">
    <citation type="journal article" date="2020" name="bioRxiv">
        <title>Hybrid origin of Populus tomentosa Carr. identified through genome sequencing and phylogenomic analysis.</title>
        <authorList>
            <person name="An X."/>
            <person name="Gao K."/>
            <person name="Chen Z."/>
            <person name="Li J."/>
            <person name="Yang X."/>
            <person name="Yang X."/>
            <person name="Zhou J."/>
            <person name="Guo T."/>
            <person name="Zhao T."/>
            <person name="Huang S."/>
            <person name="Miao D."/>
            <person name="Khan W.U."/>
            <person name="Rao P."/>
            <person name="Ye M."/>
            <person name="Lei B."/>
            <person name="Liao W."/>
            <person name="Wang J."/>
            <person name="Ji L."/>
            <person name="Li Y."/>
            <person name="Guo B."/>
            <person name="Mustafa N.S."/>
            <person name="Li S."/>
            <person name="Yun Q."/>
            <person name="Keller S.R."/>
            <person name="Mao J."/>
            <person name="Zhang R."/>
            <person name="Strauss S.H."/>
        </authorList>
    </citation>
    <scope>NUCLEOTIDE SEQUENCE</scope>
    <source>
        <strain evidence="2">GM15</strain>
        <tissue evidence="2">Leaf</tissue>
    </source>
</reference>
<protein>
    <submittedName>
        <fullName evidence="2">Uncharacterized protein</fullName>
    </submittedName>
</protein>
<accession>A0A8X8BYK2</accession>
<feature type="compositionally biased region" description="Basic and acidic residues" evidence="1">
    <location>
        <begin position="12"/>
        <end position="106"/>
    </location>
</feature>
<gene>
    <name evidence="2" type="ORF">POTOM_061099</name>
</gene>
<dbReference type="Proteomes" id="UP000886885">
    <property type="component" value="Unassembled WGS sequence"/>
</dbReference>